<sequence length="255" mass="28211">MKRFVPLMLVAMIVLTACQEEKKEITISAAASLTDAINEAVALFEEENPEYDVAVNLGGSGSLSKQIIQGAPVDVFFSASVDHLMEVKEEGLLEDESIQALLQNKLVWVQPESTAPVTDMKTVDHIALGTPETVPAGMYAKQSLEDLGIYQGLNEQLVFTKDVRQVMQYVESENADLGVVYQTDALISDKVQINDQLPLGEHDPIIYPVAMLHNAKEEAKPFYDFLQSEEVMDIFKEYGFEEVDGDVDDSIFSAN</sequence>
<comment type="similarity">
    <text evidence="1">Belongs to the bacterial solute-binding protein ModA family.</text>
</comment>
<name>A0ABY4GJM7_9BACI</name>
<reference evidence="4 5" key="1">
    <citation type="submission" date="2022-04" db="EMBL/GenBank/DDBJ databases">
        <title>Gracilibacillus sp. isolated from saltern.</title>
        <authorList>
            <person name="Won M."/>
            <person name="Lee C.-M."/>
            <person name="Woen H.-Y."/>
            <person name="Kwon S.-W."/>
        </authorList>
    </citation>
    <scope>NUCLEOTIDE SEQUENCE [LARGE SCALE GENOMIC DNA]</scope>
    <source>
        <strain evidence="4 5">SSPM10-3</strain>
    </source>
</reference>
<evidence type="ECO:0000256" key="2">
    <source>
        <dbReference type="ARBA" id="ARBA00022723"/>
    </source>
</evidence>
<proteinExistence type="inferred from homology"/>
<dbReference type="RefSeq" id="WP_244742160.1">
    <property type="nucleotide sequence ID" value="NZ_CP095071.1"/>
</dbReference>
<dbReference type="Proteomes" id="UP000831537">
    <property type="component" value="Chromosome"/>
</dbReference>
<keyword evidence="2" id="KW-0479">Metal-binding</keyword>
<dbReference type="Gene3D" id="3.40.190.10">
    <property type="entry name" value="Periplasmic binding protein-like II"/>
    <property type="match status" value="2"/>
</dbReference>
<protein>
    <submittedName>
        <fullName evidence="4">Molybdate ABC transporter substrate-binding protein</fullName>
    </submittedName>
</protein>
<evidence type="ECO:0000313" key="5">
    <source>
        <dbReference type="Proteomes" id="UP000831537"/>
    </source>
</evidence>
<dbReference type="PANTHER" id="PTHR30632:SF0">
    <property type="entry name" value="SULFATE-BINDING PROTEIN"/>
    <property type="match status" value="1"/>
</dbReference>
<dbReference type="PIRSF" id="PIRSF004846">
    <property type="entry name" value="ModA"/>
    <property type="match status" value="1"/>
</dbReference>
<dbReference type="NCBIfam" id="TIGR01256">
    <property type="entry name" value="modA"/>
    <property type="match status" value="1"/>
</dbReference>
<accession>A0ABY4GJM7</accession>
<keyword evidence="5" id="KW-1185">Reference proteome</keyword>
<dbReference type="Pfam" id="PF13531">
    <property type="entry name" value="SBP_bac_11"/>
    <property type="match status" value="1"/>
</dbReference>
<gene>
    <name evidence="4" type="primary">modA</name>
    <name evidence="4" type="ORF">MUN87_17300</name>
</gene>
<dbReference type="SUPFAM" id="SSF53850">
    <property type="entry name" value="Periplasmic binding protein-like II"/>
    <property type="match status" value="1"/>
</dbReference>
<evidence type="ECO:0000256" key="1">
    <source>
        <dbReference type="ARBA" id="ARBA00009175"/>
    </source>
</evidence>
<dbReference type="InterPro" id="IPR005950">
    <property type="entry name" value="ModA"/>
</dbReference>
<evidence type="ECO:0000313" key="4">
    <source>
        <dbReference type="EMBL" id="UOQ84429.1"/>
    </source>
</evidence>
<dbReference type="EMBL" id="CP095071">
    <property type="protein sequence ID" value="UOQ84429.1"/>
    <property type="molecule type" value="Genomic_DNA"/>
</dbReference>
<dbReference type="PROSITE" id="PS51257">
    <property type="entry name" value="PROKAR_LIPOPROTEIN"/>
    <property type="match status" value="1"/>
</dbReference>
<keyword evidence="3" id="KW-0732">Signal</keyword>
<organism evidence="4 5">
    <name type="scientific">Gracilibacillus salinarum</name>
    <dbReference type="NCBI Taxonomy" id="2932255"/>
    <lineage>
        <taxon>Bacteria</taxon>
        <taxon>Bacillati</taxon>
        <taxon>Bacillota</taxon>
        <taxon>Bacilli</taxon>
        <taxon>Bacillales</taxon>
        <taxon>Bacillaceae</taxon>
        <taxon>Gracilibacillus</taxon>
    </lineage>
</organism>
<dbReference type="PANTHER" id="PTHR30632">
    <property type="entry name" value="MOLYBDATE-BINDING PERIPLASMIC PROTEIN"/>
    <property type="match status" value="1"/>
</dbReference>
<evidence type="ECO:0000256" key="3">
    <source>
        <dbReference type="ARBA" id="ARBA00022729"/>
    </source>
</evidence>
<dbReference type="InterPro" id="IPR050682">
    <property type="entry name" value="ModA/WtpA"/>
</dbReference>